<dbReference type="InterPro" id="IPR008878">
    <property type="entry name" value="Transposase_IS66_Orf2"/>
</dbReference>
<proteinExistence type="predicted"/>
<organism evidence="1 2">
    <name type="scientific">Methylobacterium pseudosasicola</name>
    <dbReference type="NCBI Taxonomy" id="582667"/>
    <lineage>
        <taxon>Bacteria</taxon>
        <taxon>Pseudomonadati</taxon>
        <taxon>Pseudomonadota</taxon>
        <taxon>Alphaproteobacteria</taxon>
        <taxon>Hyphomicrobiales</taxon>
        <taxon>Methylobacteriaceae</taxon>
        <taxon>Methylobacterium</taxon>
    </lineage>
</organism>
<dbReference type="Proteomes" id="UP000199048">
    <property type="component" value="Unassembled WGS sequence"/>
</dbReference>
<protein>
    <submittedName>
        <fullName evidence="1">Transposase</fullName>
    </submittedName>
</protein>
<dbReference type="PANTHER" id="PTHR36455">
    <property type="match status" value="1"/>
</dbReference>
<reference evidence="2" key="1">
    <citation type="submission" date="2016-10" db="EMBL/GenBank/DDBJ databases">
        <authorList>
            <person name="Varghese N."/>
            <person name="Submissions S."/>
        </authorList>
    </citation>
    <scope>NUCLEOTIDE SEQUENCE [LARGE SCALE GENOMIC DNA]</scope>
    <source>
        <strain evidence="2">BL36</strain>
    </source>
</reference>
<evidence type="ECO:0000313" key="1">
    <source>
        <dbReference type="EMBL" id="SFM99384.1"/>
    </source>
</evidence>
<dbReference type="Pfam" id="PF05717">
    <property type="entry name" value="TnpB_IS66"/>
    <property type="match status" value="1"/>
</dbReference>
<name>A0A1I4VDS9_9HYPH</name>
<dbReference type="NCBIfam" id="NF033819">
    <property type="entry name" value="IS66_TnpB"/>
    <property type="match status" value="1"/>
</dbReference>
<dbReference type="OrthoDB" id="9801450at2"/>
<keyword evidence="2" id="KW-1185">Reference proteome</keyword>
<evidence type="ECO:0000313" key="2">
    <source>
        <dbReference type="Proteomes" id="UP000199048"/>
    </source>
</evidence>
<dbReference type="STRING" id="582667.SAMN05192568_10967"/>
<accession>A0A1I4VDS9</accession>
<dbReference type="EMBL" id="FOTK01000096">
    <property type="protein sequence ID" value="SFM99384.1"/>
    <property type="molecule type" value="Genomic_DNA"/>
</dbReference>
<sequence length="118" mass="12760">MIGPSGAVRVMLATRPVDFRKGMDGLAALVREAMGADPFSGTVYVFRSKRADRVKLLVWDGSRLVLATKRLEAGQFCWPKIEDGVVRLSAAQLSALVEGLDWKRIHAARPVSVPAVAG</sequence>
<dbReference type="RefSeq" id="WP_092047465.1">
    <property type="nucleotide sequence ID" value="NZ_FOTK01000096.1"/>
</dbReference>
<gene>
    <name evidence="1" type="ORF">SAMN05192568_10967</name>
</gene>
<dbReference type="PANTHER" id="PTHR36455:SF1">
    <property type="entry name" value="BLR8292 PROTEIN"/>
    <property type="match status" value="1"/>
</dbReference>
<dbReference type="AlphaFoldDB" id="A0A1I4VDS9"/>